<evidence type="ECO:0000313" key="16">
    <source>
        <dbReference type="EMBL" id="MCL1630867.1"/>
    </source>
</evidence>
<evidence type="ECO:0000256" key="8">
    <source>
        <dbReference type="ARBA" id="ARBA00022927"/>
    </source>
</evidence>
<dbReference type="InterPro" id="IPR047040">
    <property type="entry name" value="FlhF__GTPase_dom"/>
</dbReference>
<keyword evidence="11" id="KW-1006">Bacterial flagellum protein export</keyword>
<name>A0ABT0M7M6_9BACL</name>
<keyword evidence="17" id="KW-1185">Reference proteome</keyword>
<organism evidence="16 17">
    <name type="scientific">Sporolactobacillus mangiferae</name>
    <dbReference type="NCBI Taxonomy" id="2940498"/>
    <lineage>
        <taxon>Bacteria</taxon>
        <taxon>Bacillati</taxon>
        <taxon>Bacillota</taxon>
        <taxon>Bacilli</taxon>
        <taxon>Bacillales</taxon>
        <taxon>Sporolactobacillaceae</taxon>
        <taxon>Sporolactobacillus</taxon>
    </lineage>
</organism>
<evidence type="ECO:0000256" key="2">
    <source>
        <dbReference type="ARBA" id="ARBA00008531"/>
    </source>
</evidence>
<evidence type="ECO:0000256" key="10">
    <source>
        <dbReference type="ARBA" id="ARBA00023136"/>
    </source>
</evidence>
<feature type="domain" description="AAA+ ATPase" evidence="14">
    <location>
        <begin position="170"/>
        <end position="364"/>
    </location>
</feature>
<evidence type="ECO:0000256" key="13">
    <source>
        <dbReference type="ARBA" id="ARBA00030866"/>
    </source>
</evidence>
<comment type="function">
    <text evidence="12">Necessary for flagellar biosynthesis. May be involved in translocation of the flagellum.</text>
</comment>
<evidence type="ECO:0000256" key="4">
    <source>
        <dbReference type="ARBA" id="ARBA00022448"/>
    </source>
</evidence>
<proteinExistence type="inferred from homology"/>
<sequence length="371" mass="42210">MKMKKIIAPTMAMAIEKVKQELGNDAVIFHTKKVTTGRFFNFLKKEQVEVLAASDSETSAPLNKTRQKSDELVKEPVQIDHPVNNADMPFRHVYEKVDRLVSPPHVIEEIQEQLLDQGLARQEVGFLIRNLVKKWFQSDEQMTRNEMMHVLREQLIQALDPARFQGNMFSDKYVMLAGPTGVGKTTTLAKLAGRTVLDEGKKIAFITTDTYRIAAIDQLRMYADILSAPIETAYTARDFQELLKKFEHYDHVFIDTAGRNFQNGEYINDLVHLISQDKRIGIYLVLSATSKFEDMDSLIQQFESLHIKRLILSKVDETLSYGAVISILLKYRQYNVAYITNGQDVPDDLSVPNLRELINLLIGDINGKGSG</sequence>
<dbReference type="Pfam" id="PF00448">
    <property type="entry name" value="SRP54"/>
    <property type="match status" value="1"/>
</dbReference>
<evidence type="ECO:0000259" key="15">
    <source>
        <dbReference type="SMART" id="SM00962"/>
    </source>
</evidence>
<evidence type="ECO:0000256" key="7">
    <source>
        <dbReference type="ARBA" id="ARBA00022795"/>
    </source>
</evidence>
<comment type="subcellular location">
    <subcellularLocation>
        <location evidence="1">Cell membrane</location>
        <topology evidence="1">Peripheral membrane protein</topology>
        <orientation evidence="1">Cytoplasmic side</orientation>
    </subcellularLocation>
</comment>
<dbReference type="PANTHER" id="PTHR43134:SF3">
    <property type="entry name" value="FLAGELLAR BIOSYNTHESIS PROTEIN FLHF"/>
    <property type="match status" value="1"/>
</dbReference>
<keyword evidence="16" id="KW-0282">Flagellum</keyword>
<keyword evidence="5" id="KW-1003">Cell membrane</keyword>
<dbReference type="InterPro" id="IPR027417">
    <property type="entry name" value="P-loop_NTPase"/>
</dbReference>
<keyword evidence="8" id="KW-0653">Protein transport</keyword>
<evidence type="ECO:0000259" key="14">
    <source>
        <dbReference type="SMART" id="SM00382"/>
    </source>
</evidence>
<keyword evidence="4" id="KW-0813">Transport</keyword>
<keyword evidence="16" id="KW-0966">Cell projection</keyword>
<dbReference type="InterPro" id="IPR003593">
    <property type="entry name" value="AAA+_ATPase"/>
</dbReference>
<evidence type="ECO:0000256" key="12">
    <source>
        <dbReference type="ARBA" id="ARBA00025337"/>
    </source>
</evidence>
<keyword evidence="6" id="KW-0547">Nucleotide-binding</keyword>
<evidence type="ECO:0000313" key="17">
    <source>
        <dbReference type="Proteomes" id="UP001203004"/>
    </source>
</evidence>
<comment type="caution">
    <text evidence="16">The sequence shown here is derived from an EMBL/GenBank/DDBJ whole genome shotgun (WGS) entry which is preliminary data.</text>
</comment>
<evidence type="ECO:0000256" key="3">
    <source>
        <dbReference type="ARBA" id="ARBA00014919"/>
    </source>
</evidence>
<keyword evidence="9" id="KW-0342">GTP-binding</keyword>
<keyword evidence="7" id="KW-1005">Bacterial flagellum biogenesis</keyword>
<keyword evidence="10" id="KW-0472">Membrane</keyword>
<dbReference type="EMBL" id="JAMAST010000002">
    <property type="protein sequence ID" value="MCL1630867.1"/>
    <property type="molecule type" value="Genomic_DNA"/>
</dbReference>
<dbReference type="InterPro" id="IPR000897">
    <property type="entry name" value="SRP54_GTPase_dom"/>
</dbReference>
<feature type="domain" description="SRP54-type proteins GTP-binding" evidence="15">
    <location>
        <begin position="171"/>
        <end position="363"/>
    </location>
</feature>
<evidence type="ECO:0000256" key="5">
    <source>
        <dbReference type="ARBA" id="ARBA00022475"/>
    </source>
</evidence>
<dbReference type="PANTHER" id="PTHR43134">
    <property type="entry name" value="SIGNAL RECOGNITION PARTICLE RECEPTOR SUBUNIT ALPHA"/>
    <property type="match status" value="1"/>
</dbReference>
<evidence type="ECO:0000256" key="11">
    <source>
        <dbReference type="ARBA" id="ARBA00023225"/>
    </source>
</evidence>
<gene>
    <name evidence="16" type="ORF">M3N64_02775</name>
</gene>
<dbReference type="Gene3D" id="3.40.50.300">
    <property type="entry name" value="P-loop containing nucleotide triphosphate hydrolases"/>
    <property type="match status" value="1"/>
</dbReference>
<evidence type="ECO:0000256" key="9">
    <source>
        <dbReference type="ARBA" id="ARBA00023134"/>
    </source>
</evidence>
<dbReference type="SUPFAM" id="SSF52540">
    <property type="entry name" value="P-loop containing nucleoside triphosphate hydrolases"/>
    <property type="match status" value="1"/>
</dbReference>
<protein>
    <recommendedName>
        <fullName evidence="3">Flagellar biosynthesis protein FlhF</fullName>
    </recommendedName>
    <alternativeName>
        <fullName evidence="13">Flagella-associated GTP-binding protein</fullName>
    </alternativeName>
</protein>
<comment type="similarity">
    <text evidence="2">Belongs to the GTP-binding SRP family.</text>
</comment>
<evidence type="ECO:0000256" key="1">
    <source>
        <dbReference type="ARBA" id="ARBA00004413"/>
    </source>
</evidence>
<dbReference type="RefSeq" id="WP_249097122.1">
    <property type="nucleotide sequence ID" value="NZ_JAMAST010000002.1"/>
</dbReference>
<dbReference type="SMART" id="SM00382">
    <property type="entry name" value="AAA"/>
    <property type="match status" value="1"/>
</dbReference>
<reference evidence="16 17" key="1">
    <citation type="submission" date="2022-05" db="EMBL/GenBank/DDBJ databases">
        <title>Sporolactobacillus sp nov CPB3-1, isolated from tree bark (Mangifera indica L.).</title>
        <authorList>
            <person name="Phuengjayaem S."/>
            <person name="Tanasupawat S."/>
        </authorList>
    </citation>
    <scope>NUCLEOTIDE SEQUENCE [LARGE SCALE GENOMIC DNA]</scope>
    <source>
        <strain evidence="16 17">CPB3-1</strain>
    </source>
</reference>
<dbReference type="Gene3D" id="1.20.120.1380">
    <property type="entry name" value="Flagellar FlhF biosynthesis protein, N domain"/>
    <property type="match status" value="1"/>
</dbReference>
<dbReference type="SMART" id="SM00962">
    <property type="entry name" value="SRP54"/>
    <property type="match status" value="1"/>
</dbReference>
<dbReference type="Proteomes" id="UP001203004">
    <property type="component" value="Unassembled WGS sequence"/>
</dbReference>
<accession>A0ABT0M7M6</accession>
<keyword evidence="16" id="KW-0969">Cilium</keyword>
<evidence type="ECO:0000256" key="6">
    <source>
        <dbReference type="ARBA" id="ARBA00022741"/>
    </source>
</evidence>
<dbReference type="CDD" id="cd17873">
    <property type="entry name" value="FlhF"/>
    <property type="match status" value="1"/>
</dbReference>